<dbReference type="InterPro" id="IPR001834">
    <property type="entry name" value="CBR-like"/>
</dbReference>
<keyword evidence="6 10" id="KW-0274">FAD</keyword>
<evidence type="ECO:0000256" key="5">
    <source>
        <dbReference type="ARBA" id="ARBA00022692"/>
    </source>
</evidence>
<feature type="binding site" evidence="10">
    <location>
        <position position="133"/>
    </location>
    <ligand>
        <name>FAD</name>
        <dbReference type="ChEBI" id="CHEBI:57692"/>
    </ligand>
</feature>
<dbReference type="EC" id="1.6.2.2" evidence="3"/>
<comment type="subcellular location">
    <subcellularLocation>
        <location evidence="2">Membrane</location>
    </subcellularLocation>
</comment>
<protein>
    <recommendedName>
        <fullName evidence="3">cytochrome-b5 reductase</fullName>
        <ecNumber evidence="3">1.6.2.2</ecNumber>
    </recommendedName>
</protein>
<dbReference type="OrthoDB" id="432685at2759"/>
<dbReference type="Pfam" id="PF00970">
    <property type="entry name" value="FAD_binding_6"/>
    <property type="match status" value="1"/>
</dbReference>
<evidence type="ECO:0000313" key="12">
    <source>
        <dbReference type="EMBL" id="KAG0656678.1"/>
    </source>
</evidence>
<proteinExistence type="predicted"/>
<keyword evidence="8" id="KW-0560">Oxidoreductase</keyword>
<evidence type="ECO:0000256" key="6">
    <source>
        <dbReference type="ARBA" id="ARBA00022827"/>
    </source>
</evidence>
<comment type="cofactor">
    <cofactor evidence="1 10">
        <name>FAD</name>
        <dbReference type="ChEBI" id="CHEBI:57692"/>
    </cofactor>
</comment>
<dbReference type="Gene3D" id="2.40.30.10">
    <property type="entry name" value="Translation factors"/>
    <property type="match status" value="1"/>
</dbReference>
<evidence type="ECO:0000256" key="4">
    <source>
        <dbReference type="ARBA" id="ARBA00022630"/>
    </source>
</evidence>
<keyword evidence="5" id="KW-0812">Transmembrane</keyword>
<gene>
    <name evidence="12" type="primary">MCR1_2</name>
    <name evidence="12" type="ORF">C6P46_006980</name>
</gene>
<dbReference type="PANTHER" id="PTHR19370">
    <property type="entry name" value="NADH-CYTOCHROME B5 REDUCTASE"/>
    <property type="match status" value="1"/>
</dbReference>
<evidence type="ECO:0000259" key="11">
    <source>
        <dbReference type="PROSITE" id="PS51384"/>
    </source>
</evidence>
<feature type="domain" description="FAD-binding FR-type" evidence="11">
    <location>
        <begin position="73"/>
        <end position="182"/>
    </location>
</feature>
<accession>A0A9P6VW58</accession>
<dbReference type="GO" id="GO:0016020">
    <property type="term" value="C:membrane"/>
    <property type="evidence" value="ECO:0007669"/>
    <property type="project" value="UniProtKB-SubCell"/>
</dbReference>
<dbReference type="CDD" id="cd06183">
    <property type="entry name" value="cyt_b5_reduct_like"/>
    <property type="match status" value="1"/>
</dbReference>
<dbReference type="FunFam" id="2.40.30.10:FF:000069">
    <property type="entry name" value="NADH-cytochrome b5 reductase"/>
    <property type="match status" value="1"/>
</dbReference>
<dbReference type="InterPro" id="IPR017927">
    <property type="entry name" value="FAD-bd_FR_type"/>
</dbReference>
<keyword evidence="4 10" id="KW-0285">Flavoprotein</keyword>
<dbReference type="PANTHER" id="PTHR19370:SF171">
    <property type="entry name" value="NADH-CYTOCHROME B5 REDUCTASE 2"/>
    <property type="match status" value="1"/>
</dbReference>
<feature type="binding site" evidence="10">
    <location>
        <position position="131"/>
    </location>
    <ligand>
        <name>FAD</name>
        <dbReference type="ChEBI" id="CHEBI:57692"/>
    </ligand>
</feature>
<feature type="binding site" evidence="10">
    <location>
        <position position="199"/>
    </location>
    <ligand>
        <name>FAD</name>
        <dbReference type="ChEBI" id="CHEBI:57692"/>
    </ligand>
</feature>
<feature type="binding site" evidence="10">
    <location>
        <position position="150"/>
    </location>
    <ligand>
        <name>FAD</name>
        <dbReference type="ChEBI" id="CHEBI:57692"/>
    </ligand>
</feature>
<feature type="binding site" evidence="10">
    <location>
        <position position="132"/>
    </location>
    <ligand>
        <name>FAD</name>
        <dbReference type="ChEBI" id="CHEBI:57692"/>
    </ligand>
</feature>
<evidence type="ECO:0000256" key="9">
    <source>
        <dbReference type="ARBA" id="ARBA00023136"/>
    </source>
</evidence>
<feature type="binding site" evidence="10">
    <location>
        <position position="148"/>
    </location>
    <ligand>
        <name>FAD</name>
        <dbReference type="ChEBI" id="CHEBI:57692"/>
    </ligand>
</feature>
<keyword evidence="9" id="KW-0472">Membrane</keyword>
<sequence>MFSRFAQTTLRNARGYATAASPKSASSSGVAPYFLGAGLAGSALFYYSTRDQRTLKAEQQQPKSSSTPALSPDEFRNLTLAKVEPYNHNTSRFVFDLPDGTSSGLTVASALVVKAAKEGECLNDKGKPVIRPYTPVTKPDLEGKLELLIKHYPNGAFTEYLWKLQPGDAIAFKGPIPKHPWKANEFESVAMIAGGSGITPM</sequence>
<dbReference type="PRINTS" id="PR00406">
    <property type="entry name" value="CYTB5RDTASE"/>
</dbReference>
<dbReference type="SUPFAM" id="SSF63380">
    <property type="entry name" value="Riboflavin synthase domain-like"/>
    <property type="match status" value="1"/>
</dbReference>
<evidence type="ECO:0000256" key="3">
    <source>
        <dbReference type="ARBA" id="ARBA00012011"/>
    </source>
</evidence>
<keyword evidence="13" id="KW-1185">Reference proteome</keyword>
<keyword evidence="7" id="KW-1133">Transmembrane helix</keyword>
<dbReference type="InterPro" id="IPR008333">
    <property type="entry name" value="Cbr1-like_FAD-bd_dom"/>
</dbReference>
<evidence type="ECO:0000313" key="13">
    <source>
        <dbReference type="Proteomes" id="UP000777482"/>
    </source>
</evidence>
<dbReference type="GO" id="GO:0090524">
    <property type="term" value="F:cytochrome-b5 reductase activity, acting on NADH"/>
    <property type="evidence" value="ECO:0007669"/>
    <property type="project" value="UniProtKB-EC"/>
</dbReference>
<evidence type="ECO:0000256" key="8">
    <source>
        <dbReference type="ARBA" id="ARBA00023002"/>
    </source>
</evidence>
<dbReference type="InterPro" id="IPR017938">
    <property type="entry name" value="Riboflavin_synthase-like_b-brl"/>
</dbReference>
<evidence type="ECO:0000256" key="10">
    <source>
        <dbReference type="PIRSR" id="PIRSR601834-1"/>
    </source>
</evidence>
<organism evidence="12 13">
    <name type="scientific">Rhodotorula mucilaginosa</name>
    <name type="common">Yeast</name>
    <name type="synonym">Rhodotorula rubra</name>
    <dbReference type="NCBI Taxonomy" id="5537"/>
    <lineage>
        <taxon>Eukaryota</taxon>
        <taxon>Fungi</taxon>
        <taxon>Dikarya</taxon>
        <taxon>Basidiomycota</taxon>
        <taxon>Pucciniomycotina</taxon>
        <taxon>Microbotryomycetes</taxon>
        <taxon>Sporidiobolales</taxon>
        <taxon>Sporidiobolaceae</taxon>
        <taxon>Rhodotorula</taxon>
    </lineage>
</organism>
<evidence type="ECO:0000256" key="2">
    <source>
        <dbReference type="ARBA" id="ARBA00004370"/>
    </source>
</evidence>
<dbReference type="AlphaFoldDB" id="A0A9P6VW58"/>
<comment type="caution">
    <text evidence="12">The sequence shown here is derived from an EMBL/GenBank/DDBJ whole genome shotgun (WGS) entry which is preliminary data.</text>
</comment>
<dbReference type="EMBL" id="PUHQ01000093">
    <property type="protein sequence ID" value="KAG0656678.1"/>
    <property type="molecule type" value="Genomic_DNA"/>
</dbReference>
<reference evidence="12 13" key="1">
    <citation type="submission" date="2020-11" db="EMBL/GenBank/DDBJ databases">
        <title>Kefir isolates.</title>
        <authorList>
            <person name="Marcisauskas S."/>
            <person name="Kim Y."/>
            <person name="Blasche S."/>
        </authorList>
    </citation>
    <scope>NUCLEOTIDE SEQUENCE [LARGE SCALE GENOMIC DNA]</scope>
    <source>
        <strain evidence="12 13">KR</strain>
    </source>
</reference>
<dbReference type="Proteomes" id="UP000777482">
    <property type="component" value="Unassembled WGS sequence"/>
</dbReference>
<evidence type="ECO:0000256" key="1">
    <source>
        <dbReference type="ARBA" id="ARBA00001974"/>
    </source>
</evidence>
<name>A0A9P6VW58_RHOMI</name>
<dbReference type="PROSITE" id="PS51384">
    <property type="entry name" value="FAD_FR"/>
    <property type="match status" value="1"/>
</dbReference>
<evidence type="ECO:0000256" key="7">
    <source>
        <dbReference type="ARBA" id="ARBA00022989"/>
    </source>
</evidence>